<dbReference type="Gene3D" id="1.25.10.10">
    <property type="entry name" value="Leucine-rich Repeat Variant"/>
    <property type="match status" value="1"/>
</dbReference>
<keyword evidence="4" id="KW-1185">Reference proteome</keyword>
<dbReference type="InterPro" id="IPR033337">
    <property type="entry name" value="TORTIFOLIA1/SINE1-2"/>
</dbReference>
<sequence>MSPQKIKSPSDRPHELKSRVICCLNKLSDRDTLSIGATELDSIARNLTPDSFSPFLACILNTDDSTKCLVRRQCVRILVLLSHYHGDSLSPHVSKMAAIIVRRLRDPDSAVRSACVAAAAAIAAKVTRPPSSALLKSLSDSLATERDANSQIGAALCVAAAVEAAPEPEMEQLRRLLQNARKLLRSEGFKAKAAVLGMVGSIVGVSRVISRGVLDWLVPLVTQFLSSDDWAARKAAAEMLGNLAVAQRELAVEHIASCLKSLEARKFDKVKIVRETIDRSLELWKEAADASDEASIASSRSSSSSPSGGVQSCSSSSSKSSHDASAESSVQRKPVSTSRTSPWDASSKRGIPQKTNINKTIYVSSKLNKTRSSSCSIVLAVPQLTKSVSDTGLNESGHFRPKTKRDLFRKIEDERVQNFAASFPHPEPQAGALTREASDKDCDDDEEVQNFSMVRKQLAQIEHQQSNLFELLRKFMGSYRNGITYLETRTQGLEMALEEMSFDMGLPSGRFANRDSLDDFLGSSMSPGLNVT</sequence>
<protein>
    <recommendedName>
        <fullName evidence="2">TORTIFOLIA1/SINE1-2 N-terminal domain-containing protein</fullName>
    </recommendedName>
</protein>
<dbReference type="GO" id="GO:0008017">
    <property type="term" value="F:microtubule binding"/>
    <property type="evidence" value="ECO:0007669"/>
    <property type="project" value="InterPro"/>
</dbReference>
<dbReference type="GO" id="GO:0005874">
    <property type="term" value="C:microtubule"/>
    <property type="evidence" value="ECO:0007669"/>
    <property type="project" value="InterPro"/>
</dbReference>
<name>A0AAN7KE60_9MYRT</name>
<dbReference type="AlphaFoldDB" id="A0AAN7KE60"/>
<evidence type="ECO:0000313" key="4">
    <source>
        <dbReference type="Proteomes" id="UP001345219"/>
    </source>
</evidence>
<dbReference type="InterPro" id="IPR057600">
    <property type="entry name" value="TORTIFOLIA1/SINE1-2_N"/>
</dbReference>
<feature type="compositionally biased region" description="Low complexity" evidence="1">
    <location>
        <begin position="295"/>
        <end position="319"/>
    </location>
</feature>
<organism evidence="3 4">
    <name type="scientific">Trapa incisa</name>
    <dbReference type="NCBI Taxonomy" id="236973"/>
    <lineage>
        <taxon>Eukaryota</taxon>
        <taxon>Viridiplantae</taxon>
        <taxon>Streptophyta</taxon>
        <taxon>Embryophyta</taxon>
        <taxon>Tracheophyta</taxon>
        <taxon>Spermatophyta</taxon>
        <taxon>Magnoliopsida</taxon>
        <taxon>eudicotyledons</taxon>
        <taxon>Gunneridae</taxon>
        <taxon>Pentapetalae</taxon>
        <taxon>rosids</taxon>
        <taxon>malvids</taxon>
        <taxon>Myrtales</taxon>
        <taxon>Lythraceae</taxon>
        <taxon>Trapa</taxon>
    </lineage>
</organism>
<gene>
    <name evidence="3" type="ORF">SAY87_013865</name>
</gene>
<evidence type="ECO:0000313" key="3">
    <source>
        <dbReference type="EMBL" id="KAK4764427.1"/>
    </source>
</evidence>
<dbReference type="Proteomes" id="UP001345219">
    <property type="component" value="Chromosome 11"/>
</dbReference>
<feature type="compositionally biased region" description="Polar residues" evidence="1">
    <location>
        <begin position="334"/>
        <end position="344"/>
    </location>
</feature>
<accession>A0AAN7KE60</accession>
<dbReference type="PANTHER" id="PTHR31355">
    <property type="entry name" value="MICROTUBULE-ASSOCIATED PROTEIN TORTIFOLIA1"/>
    <property type="match status" value="1"/>
</dbReference>
<proteinExistence type="predicted"/>
<dbReference type="EMBL" id="JAXIOK010000008">
    <property type="protein sequence ID" value="KAK4764427.1"/>
    <property type="molecule type" value="Genomic_DNA"/>
</dbReference>
<feature type="region of interest" description="Disordered" evidence="1">
    <location>
        <begin position="295"/>
        <end position="352"/>
    </location>
</feature>
<reference evidence="3 4" key="1">
    <citation type="journal article" date="2023" name="Hortic Res">
        <title>Pangenome of water caltrop reveals structural variations and asymmetric subgenome divergence after allopolyploidization.</title>
        <authorList>
            <person name="Zhang X."/>
            <person name="Chen Y."/>
            <person name="Wang L."/>
            <person name="Yuan Y."/>
            <person name="Fang M."/>
            <person name="Shi L."/>
            <person name="Lu R."/>
            <person name="Comes H.P."/>
            <person name="Ma Y."/>
            <person name="Chen Y."/>
            <person name="Huang G."/>
            <person name="Zhou Y."/>
            <person name="Zheng Z."/>
            <person name="Qiu Y."/>
        </authorList>
    </citation>
    <scope>NUCLEOTIDE SEQUENCE [LARGE SCALE GENOMIC DNA]</scope>
    <source>
        <tissue evidence="3">Roots</tissue>
    </source>
</reference>
<evidence type="ECO:0000259" key="2">
    <source>
        <dbReference type="Pfam" id="PF24714"/>
    </source>
</evidence>
<dbReference type="Pfam" id="PF24714">
    <property type="entry name" value="TOR1L1_N"/>
    <property type="match status" value="1"/>
</dbReference>
<dbReference type="FunFam" id="1.25.10.10:FF:000549">
    <property type="entry name" value="ARM repeat superfamily protein"/>
    <property type="match status" value="1"/>
</dbReference>
<feature type="domain" description="TORTIFOLIA1/SINE1-2 N-terminal" evidence="2">
    <location>
        <begin position="14"/>
        <end position="286"/>
    </location>
</feature>
<dbReference type="PANTHER" id="PTHR31355:SF32">
    <property type="entry name" value="TORTIFOLIA1-LIKE PROTEIN 4"/>
    <property type="match status" value="1"/>
</dbReference>
<evidence type="ECO:0000256" key="1">
    <source>
        <dbReference type="SAM" id="MobiDB-lite"/>
    </source>
</evidence>
<dbReference type="SUPFAM" id="SSF48371">
    <property type="entry name" value="ARM repeat"/>
    <property type="match status" value="1"/>
</dbReference>
<dbReference type="InterPro" id="IPR016024">
    <property type="entry name" value="ARM-type_fold"/>
</dbReference>
<dbReference type="InterPro" id="IPR011989">
    <property type="entry name" value="ARM-like"/>
</dbReference>
<comment type="caution">
    <text evidence="3">The sequence shown here is derived from an EMBL/GenBank/DDBJ whole genome shotgun (WGS) entry which is preliminary data.</text>
</comment>